<keyword evidence="2" id="KW-1185">Reference proteome</keyword>
<dbReference type="AlphaFoldDB" id="A0AAN8MLH4"/>
<comment type="caution">
    <text evidence="1">The sequence shown here is derived from an EMBL/GenBank/DDBJ whole genome shotgun (WGS) entry which is preliminary data.</text>
</comment>
<sequence>MQIKHMEATGYRDDYFVGVAIVETGARHRIAKIRRSSINFEYYWWSGGQHNVKHSVCISCPDEVALSLDRVPRSVIVEPPNHIYHTHFVAHNNDGVIKNIDE</sequence>
<evidence type="ECO:0000313" key="2">
    <source>
        <dbReference type="Proteomes" id="UP001313282"/>
    </source>
</evidence>
<name>A0AAN8MLH4_9PEZI</name>
<dbReference type="EMBL" id="JAVHNR010000011">
    <property type="protein sequence ID" value="KAK6330655.1"/>
    <property type="molecule type" value="Genomic_DNA"/>
</dbReference>
<accession>A0AAN8MLH4</accession>
<reference evidence="1 2" key="1">
    <citation type="submission" date="2019-10" db="EMBL/GenBank/DDBJ databases">
        <authorList>
            <person name="Palmer J.M."/>
        </authorList>
    </citation>
    <scope>NUCLEOTIDE SEQUENCE [LARGE SCALE GENOMIC DNA]</scope>
    <source>
        <strain evidence="1 2">TWF718</strain>
    </source>
</reference>
<evidence type="ECO:0000313" key="1">
    <source>
        <dbReference type="EMBL" id="KAK6330655.1"/>
    </source>
</evidence>
<organism evidence="1 2">
    <name type="scientific">Orbilia javanica</name>
    <dbReference type="NCBI Taxonomy" id="47235"/>
    <lineage>
        <taxon>Eukaryota</taxon>
        <taxon>Fungi</taxon>
        <taxon>Dikarya</taxon>
        <taxon>Ascomycota</taxon>
        <taxon>Pezizomycotina</taxon>
        <taxon>Orbiliomycetes</taxon>
        <taxon>Orbiliales</taxon>
        <taxon>Orbiliaceae</taxon>
        <taxon>Orbilia</taxon>
    </lineage>
</organism>
<gene>
    <name evidence="1" type="ORF">TWF718_002852</name>
</gene>
<protein>
    <submittedName>
        <fullName evidence="1">Uncharacterized protein</fullName>
    </submittedName>
</protein>
<proteinExistence type="predicted"/>
<dbReference type="Proteomes" id="UP001313282">
    <property type="component" value="Unassembled WGS sequence"/>
</dbReference>